<gene>
    <name evidence="1" type="ORF">XA3_04950</name>
</gene>
<dbReference type="RefSeq" id="WP_317635975.1">
    <property type="nucleotide sequence ID" value="NZ_AP026802.1"/>
</dbReference>
<sequence length="89" mass="9586">MKDTVTKRISVNLNKTTAETADLVIAKLGLKTSDVVSMLLTQIADTGTLPVSFSISEYDKLKAQLVAATHNSPSQSVETPAEIAEFFED</sequence>
<evidence type="ECO:0000313" key="2">
    <source>
        <dbReference type="Proteomes" id="UP001321861"/>
    </source>
</evidence>
<dbReference type="GO" id="GO:0006355">
    <property type="term" value="P:regulation of DNA-templated transcription"/>
    <property type="evidence" value="ECO:0007669"/>
    <property type="project" value="InterPro"/>
</dbReference>
<organism evidence="1 2">
    <name type="scientific">Xylocopilactobacillus apicola</name>
    <dbReference type="NCBI Taxonomy" id="2932184"/>
    <lineage>
        <taxon>Bacteria</taxon>
        <taxon>Bacillati</taxon>
        <taxon>Bacillota</taxon>
        <taxon>Bacilli</taxon>
        <taxon>Lactobacillales</taxon>
        <taxon>Lactobacillaceae</taxon>
        <taxon>Xylocopilactobacillus</taxon>
    </lineage>
</organism>
<dbReference type="Pfam" id="PF04221">
    <property type="entry name" value="RelB"/>
    <property type="match status" value="1"/>
</dbReference>
<evidence type="ECO:0000313" key="1">
    <source>
        <dbReference type="EMBL" id="BDR58054.1"/>
    </source>
</evidence>
<keyword evidence="2" id="KW-1185">Reference proteome</keyword>
<dbReference type="InterPro" id="IPR007337">
    <property type="entry name" value="RelB/DinJ"/>
</dbReference>
<proteinExistence type="predicted"/>
<dbReference type="KEGG" id="xap:XA3_04950"/>
<dbReference type="EMBL" id="AP026802">
    <property type="protein sequence ID" value="BDR58054.1"/>
    <property type="molecule type" value="Genomic_DNA"/>
</dbReference>
<accession>A0AAU9DQB1</accession>
<evidence type="ECO:0008006" key="3">
    <source>
        <dbReference type="Google" id="ProtNLM"/>
    </source>
</evidence>
<reference evidence="1 2" key="1">
    <citation type="journal article" date="2023" name="Microbiol. Spectr.">
        <title>Symbiosis of Carpenter Bees with Uncharacterized Lactic Acid Bacteria Showing NAD Auxotrophy.</title>
        <authorList>
            <person name="Kawasaki S."/>
            <person name="Ozawa K."/>
            <person name="Mori T."/>
            <person name="Yamamoto A."/>
            <person name="Ito M."/>
            <person name="Ohkuma M."/>
            <person name="Sakamoto M."/>
            <person name="Matsutani M."/>
        </authorList>
    </citation>
    <scope>NUCLEOTIDE SEQUENCE [LARGE SCALE GENOMIC DNA]</scope>
    <source>
        <strain evidence="1 2">XA3</strain>
    </source>
</reference>
<dbReference type="AlphaFoldDB" id="A0AAU9DQB1"/>
<protein>
    <recommendedName>
        <fullName evidence="3">Damage-inducible protein J</fullName>
    </recommendedName>
</protein>
<dbReference type="Proteomes" id="UP001321861">
    <property type="component" value="Chromosome"/>
</dbReference>
<dbReference type="InterPro" id="IPR013321">
    <property type="entry name" value="Arc_rbn_hlx_hlx"/>
</dbReference>
<dbReference type="Gene3D" id="1.10.1220.10">
    <property type="entry name" value="Met repressor-like"/>
    <property type="match status" value="1"/>
</dbReference>
<name>A0AAU9DQB1_9LACO</name>